<dbReference type="PANTHER" id="PTHR43356:SF2">
    <property type="entry name" value="PHOSPHATE ACETYLTRANSFERASE"/>
    <property type="match status" value="1"/>
</dbReference>
<dbReference type="InterPro" id="IPR029069">
    <property type="entry name" value="HotDog_dom_sf"/>
</dbReference>
<evidence type="ECO:0000259" key="3">
    <source>
        <dbReference type="Pfam" id="PF01515"/>
    </source>
</evidence>
<dbReference type="InterPro" id="IPR050500">
    <property type="entry name" value="Phos_Acetyltrans/Butyryltrans"/>
</dbReference>
<gene>
    <name evidence="5" type="ORF">ACFPPC_25650</name>
</gene>
<dbReference type="Pfam" id="PF01575">
    <property type="entry name" value="MaoC_dehydratas"/>
    <property type="match status" value="1"/>
</dbReference>
<name>A0ABW0HI75_9HYPH</name>
<dbReference type="NCBIfam" id="NF008852">
    <property type="entry name" value="PRK11890.1"/>
    <property type="match status" value="1"/>
</dbReference>
<feature type="domain" description="Phosphate acetyl/butaryl transferase" evidence="3">
    <location>
        <begin position="240"/>
        <end position="453"/>
    </location>
</feature>
<proteinExistence type="predicted"/>
<dbReference type="InterPro" id="IPR003965">
    <property type="entry name" value="Fatty_acid_synthase"/>
</dbReference>
<dbReference type="Proteomes" id="UP001596104">
    <property type="component" value="Unassembled WGS sequence"/>
</dbReference>
<dbReference type="Pfam" id="PF01515">
    <property type="entry name" value="PTA_PTB"/>
    <property type="match status" value="1"/>
</dbReference>
<dbReference type="Gene3D" id="3.40.718.10">
    <property type="entry name" value="Isopropylmalate Dehydrogenase"/>
    <property type="match status" value="1"/>
</dbReference>
<feature type="domain" description="MaoC-like" evidence="4">
    <location>
        <begin position="22"/>
        <end position="119"/>
    </location>
</feature>
<keyword evidence="2" id="KW-0012">Acyltransferase</keyword>
<evidence type="ECO:0000313" key="6">
    <source>
        <dbReference type="Proteomes" id="UP001596104"/>
    </source>
</evidence>
<dbReference type="NCBIfam" id="NF006045">
    <property type="entry name" value="PRK08190.1"/>
    <property type="match status" value="1"/>
</dbReference>
<organism evidence="5 6">
    <name type="scientific">Bosea vestrisii</name>
    <dbReference type="NCBI Taxonomy" id="151416"/>
    <lineage>
        <taxon>Bacteria</taxon>
        <taxon>Pseudomonadati</taxon>
        <taxon>Pseudomonadota</taxon>
        <taxon>Alphaproteobacteria</taxon>
        <taxon>Hyphomicrobiales</taxon>
        <taxon>Boseaceae</taxon>
        <taxon>Bosea</taxon>
    </lineage>
</organism>
<dbReference type="EMBL" id="JBHSLV010000061">
    <property type="protein sequence ID" value="MFC5396028.1"/>
    <property type="molecule type" value="Genomic_DNA"/>
</dbReference>
<dbReference type="InterPro" id="IPR002505">
    <property type="entry name" value="PTA_PTB"/>
</dbReference>
<evidence type="ECO:0000313" key="5">
    <source>
        <dbReference type="EMBL" id="MFC5396028.1"/>
    </source>
</evidence>
<dbReference type="SUPFAM" id="SSF54637">
    <property type="entry name" value="Thioesterase/thiol ester dehydrase-isomerase"/>
    <property type="match status" value="1"/>
</dbReference>
<evidence type="ECO:0000259" key="4">
    <source>
        <dbReference type="Pfam" id="PF01575"/>
    </source>
</evidence>
<sequence>MDQELLTNRTFDEIAIGESASLARTVRPDDIELFATVSGDANPAHLDAAFAASDPFGHVVAHGMWTAALVSAVLGTKLPGPGTIYLGQDLRFLKPVVPGDTVTATVTVRSKEASKRTVVLDTACTNQRGETVLSGAATVMAPGQRVTWPRLRLPEVTLKHSDRYDSIVAQARGLPPLSAAIVHPCSPEAILAAIEVRDEGLLQPILVGPEAKIRAAAEKAGVALDGIAIEPAPHSHAAAARAVELAVAGRVATLVKGSLHTDELLGAVVAPGSGLKTERRISHVYAMSLPAYSKPLIVTDAAVNIEPTLMQKRDICQNAIDMLHVLGLEEPLVAVLAAVETVNDRMPSTLDAAALTVMAARGQITGAKVDGPLAFDNAISPEAARTKGIVSPVAGQADILLVPDLEAGNMLAKQLIYFANADAAGLVLGARVPIILTSRADSLKTRIASAALAKLVAAHRRPLTVPA</sequence>
<protein>
    <submittedName>
        <fullName evidence="5">Bifunctional enoyl-CoA hydratase/phosphate acetyltransferase</fullName>
    </submittedName>
</protein>
<evidence type="ECO:0000256" key="2">
    <source>
        <dbReference type="ARBA" id="ARBA00023315"/>
    </source>
</evidence>
<accession>A0ABW0HI75</accession>
<keyword evidence="1" id="KW-0808">Transferase</keyword>
<dbReference type="CDD" id="cd03449">
    <property type="entry name" value="R_hydratase"/>
    <property type="match status" value="1"/>
</dbReference>
<dbReference type="InterPro" id="IPR002539">
    <property type="entry name" value="MaoC-like_dom"/>
</dbReference>
<dbReference type="RefSeq" id="WP_293800991.1">
    <property type="nucleotide sequence ID" value="NZ_JBHSLV010000061.1"/>
</dbReference>
<keyword evidence="6" id="KW-1185">Reference proteome</keyword>
<reference evidence="6" key="1">
    <citation type="journal article" date="2019" name="Int. J. Syst. Evol. Microbiol.">
        <title>The Global Catalogue of Microorganisms (GCM) 10K type strain sequencing project: providing services to taxonomists for standard genome sequencing and annotation.</title>
        <authorList>
            <consortium name="The Broad Institute Genomics Platform"/>
            <consortium name="The Broad Institute Genome Sequencing Center for Infectious Disease"/>
            <person name="Wu L."/>
            <person name="Ma J."/>
        </authorList>
    </citation>
    <scope>NUCLEOTIDE SEQUENCE [LARGE SCALE GENOMIC DNA]</scope>
    <source>
        <strain evidence="6">CGMCC 1.16326</strain>
    </source>
</reference>
<dbReference type="PANTHER" id="PTHR43356">
    <property type="entry name" value="PHOSPHATE ACETYLTRANSFERASE"/>
    <property type="match status" value="1"/>
</dbReference>
<dbReference type="SUPFAM" id="SSF53659">
    <property type="entry name" value="Isocitrate/Isopropylmalate dehydrogenase-like"/>
    <property type="match status" value="1"/>
</dbReference>
<evidence type="ECO:0000256" key="1">
    <source>
        <dbReference type="ARBA" id="ARBA00022679"/>
    </source>
</evidence>
<dbReference type="Gene3D" id="3.10.129.10">
    <property type="entry name" value="Hotdog Thioesterase"/>
    <property type="match status" value="1"/>
</dbReference>
<dbReference type="PRINTS" id="PR01483">
    <property type="entry name" value="FASYNTHASE"/>
</dbReference>
<comment type="caution">
    <text evidence="5">The sequence shown here is derived from an EMBL/GenBank/DDBJ whole genome shotgun (WGS) entry which is preliminary data.</text>
</comment>